<protein>
    <submittedName>
        <fullName evidence="1">Uncharacterized protein</fullName>
    </submittedName>
</protein>
<organism evidence="1">
    <name type="scientific">Pithovirus LCPAC404</name>
    <dbReference type="NCBI Taxonomy" id="2506597"/>
    <lineage>
        <taxon>Viruses</taxon>
        <taxon>Pithoviruses</taxon>
    </lineage>
</organism>
<reference evidence="1" key="1">
    <citation type="journal article" date="2019" name="MBio">
        <title>Virus Genomes from Deep Sea Sediments Expand the Ocean Megavirome and Support Independent Origins of Viral Gigantism.</title>
        <authorList>
            <person name="Backstrom D."/>
            <person name="Yutin N."/>
            <person name="Jorgensen S.L."/>
            <person name="Dharamshi J."/>
            <person name="Homa F."/>
            <person name="Zaremba-Niedwiedzka K."/>
            <person name="Spang A."/>
            <person name="Wolf Y.I."/>
            <person name="Koonin E.V."/>
            <person name="Ettema T.J."/>
        </authorList>
    </citation>
    <scope>NUCLEOTIDE SEQUENCE</scope>
</reference>
<evidence type="ECO:0000313" key="1">
    <source>
        <dbReference type="EMBL" id="QBK93343.1"/>
    </source>
</evidence>
<gene>
    <name evidence="1" type="ORF">LCPAC404_00470</name>
</gene>
<sequence>MSVKLECSALEKIMEGINEKLKRTRYTIVCISDSVEYRGLGLVPMLNKDLTFDISCHEDIQTCSVDDTTLKCFAIAIMSPDGTVVSYLTFTVERNREKFVLINFSCTQTEERRLGLSMILRVVPFLFARSHNIRFVASDTNLASGSLLKNKFNFTVTDDYQSMFNYVAKSHVDVTTEDFKKILSERMREIGIKYPRI</sequence>
<proteinExistence type="predicted"/>
<name>A0A481ZBM9_9VIRU</name>
<dbReference type="EMBL" id="MK500594">
    <property type="protein sequence ID" value="QBK93343.1"/>
    <property type="molecule type" value="Genomic_DNA"/>
</dbReference>
<accession>A0A481ZBM9</accession>